<proteinExistence type="predicted"/>
<sequence>MTNNALEDMARNYSFWQHKYGAYTPNDPLPKGSYNADVLIVGAGYTGLTTAREVKRDHPELSVMVLDANEIGFGASGRNGGFNMTLFGMEPEVTVLRWGKEKAREAQAYMQKAVAYVHDLIENEGLDSDYEHTGMWRVAYTERQEKRLKNTYRLLCDLAKDGSYCFYEQSKVREKLNAPHIRAAIYEPETGILDPCKHVRALKRLAEQTGAEIYEHSAVTDIRRTQEGVVVHTSSATIRAKKLVLATNAWTHTLPGPRKLRSRQRAVWTYQIVSEPLTDDEWKTLGWGDRMSIEDNRQLVHYLRITKCGRITMGGGDIGFEYGNGMDKWHDENVWQDLEAHFRWLFPSLAHKKIDYKWGGAVSANFDMVPEIGFIGDQNIIYSTGCIGHGVSLTQLNGRLIADLIAGVDSELSRFWIVNRSAIPVPPGNVLSYLGVKAITGVLKGVDWFEERNLHKAYDAMTEGQSNVT</sequence>
<evidence type="ECO:0000313" key="3">
    <source>
        <dbReference type="EMBL" id="MFC7295240.1"/>
    </source>
</evidence>
<dbReference type="Gene3D" id="3.30.9.10">
    <property type="entry name" value="D-Amino Acid Oxidase, subunit A, domain 2"/>
    <property type="match status" value="1"/>
</dbReference>
<organism evidence="3 4">
    <name type="scientific">Marinobacter aromaticivorans</name>
    <dbReference type="NCBI Taxonomy" id="1494078"/>
    <lineage>
        <taxon>Bacteria</taxon>
        <taxon>Pseudomonadati</taxon>
        <taxon>Pseudomonadota</taxon>
        <taxon>Gammaproteobacteria</taxon>
        <taxon>Pseudomonadales</taxon>
        <taxon>Marinobacteraceae</taxon>
        <taxon>Marinobacter</taxon>
    </lineage>
</organism>
<accession>A0ABW2IVF8</accession>
<dbReference type="Proteomes" id="UP001596506">
    <property type="component" value="Unassembled WGS sequence"/>
</dbReference>
<dbReference type="InterPro" id="IPR036188">
    <property type="entry name" value="FAD/NAD-bd_sf"/>
</dbReference>
<reference evidence="4" key="1">
    <citation type="journal article" date="2019" name="Int. J. Syst. Evol. Microbiol.">
        <title>The Global Catalogue of Microorganisms (GCM) 10K type strain sequencing project: providing services to taxonomists for standard genome sequencing and annotation.</title>
        <authorList>
            <consortium name="The Broad Institute Genomics Platform"/>
            <consortium name="The Broad Institute Genome Sequencing Center for Infectious Disease"/>
            <person name="Wu L."/>
            <person name="Ma J."/>
        </authorList>
    </citation>
    <scope>NUCLEOTIDE SEQUENCE [LARGE SCALE GENOMIC DNA]</scope>
    <source>
        <strain evidence="4">CCUG 60559</strain>
    </source>
</reference>
<dbReference type="EMBL" id="JBHTBD010000003">
    <property type="protein sequence ID" value="MFC7295240.1"/>
    <property type="molecule type" value="Genomic_DNA"/>
</dbReference>
<name>A0ABW2IVF8_9GAMM</name>
<gene>
    <name evidence="3" type="ORF">ACFQQA_10935</name>
</gene>
<dbReference type="PANTHER" id="PTHR13847:SF281">
    <property type="entry name" value="FAD DEPENDENT OXIDOREDUCTASE DOMAIN-CONTAINING PROTEIN"/>
    <property type="match status" value="1"/>
</dbReference>
<evidence type="ECO:0000256" key="1">
    <source>
        <dbReference type="ARBA" id="ARBA00023002"/>
    </source>
</evidence>
<dbReference type="SUPFAM" id="SSF51905">
    <property type="entry name" value="FAD/NAD(P)-binding domain"/>
    <property type="match status" value="1"/>
</dbReference>
<feature type="domain" description="FAD dependent oxidoreductase" evidence="2">
    <location>
        <begin position="37"/>
        <end position="404"/>
    </location>
</feature>
<dbReference type="InterPro" id="IPR006076">
    <property type="entry name" value="FAD-dep_OxRdtase"/>
</dbReference>
<protein>
    <submittedName>
        <fullName evidence="3">NAD(P)/FAD-dependent oxidoreductase</fullName>
        <ecNumber evidence="3">1.-.-.-</ecNumber>
    </submittedName>
</protein>
<dbReference type="Gene3D" id="3.50.50.60">
    <property type="entry name" value="FAD/NAD(P)-binding domain"/>
    <property type="match status" value="1"/>
</dbReference>
<keyword evidence="1 3" id="KW-0560">Oxidoreductase</keyword>
<evidence type="ECO:0000259" key="2">
    <source>
        <dbReference type="Pfam" id="PF01266"/>
    </source>
</evidence>
<dbReference type="Pfam" id="PF01266">
    <property type="entry name" value="DAO"/>
    <property type="match status" value="1"/>
</dbReference>
<keyword evidence="4" id="KW-1185">Reference proteome</keyword>
<evidence type="ECO:0000313" key="4">
    <source>
        <dbReference type="Proteomes" id="UP001596506"/>
    </source>
</evidence>
<dbReference type="GO" id="GO:0016491">
    <property type="term" value="F:oxidoreductase activity"/>
    <property type="evidence" value="ECO:0007669"/>
    <property type="project" value="UniProtKB-KW"/>
</dbReference>
<dbReference type="EC" id="1.-.-.-" evidence="3"/>
<dbReference type="RefSeq" id="WP_198515510.1">
    <property type="nucleotide sequence ID" value="NZ_JBHTBD010000003.1"/>
</dbReference>
<dbReference type="PANTHER" id="PTHR13847">
    <property type="entry name" value="SARCOSINE DEHYDROGENASE-RELATED"/>
    <property type="match status" value="1"/>
</dbReference>
<comment type="caution">
    <text evidence="3">The sequence shown here is derived from an EMBL/GenBank/DDBJ whole genome shotgun (WGS) entry which is preliminary data.</text>
</comment>